<dbReference type="Pfam" id="PF00501">
    <property type="entry name" value="AMP-binding"/>
    <property type="match status" value="1"/>
</dbReference>
<gene>
    <name evidence="4" type="ORF">QF206_07995</name>
</gene>
<accession>A0AAW6T4Z2</accession>
<dbReference type="InterPro" id="IPR042099">
    <property type="entry name" value="ANL_N_sf"/>
</dbReference>
<dbReference type="InterPro" id="IPR000873">
    <property type="entry name" value="AMP-dep_synth/lig_dom"/>
</dbReference>
<dbReference type="PANTHER" id="PTHR43767:SF1">
    <property type="entry name" value="NONRIBOSOMAL PEPTIDE SYNTHASE PES1 (EUROFUNG)-RELATED"/>
    <property type="match status" value="1"/>
</dbReference>
<sequence>MSRPLRIVADGNVLPALREALAGGPAVLPRPRASIDLGGSAAIDHVDAALAPPSDVPAMVDDPVALVVETSGSTGDSKRVALSARALLASASAADARIGGPGQWLLCLPEHYIAGVNVLARSIVAGTEPVRMEGTHFDVDRFMVAAAALEHERRYVSLVPVQLARLLDDERAHESLAAFEAVLVGGQATPARLVDRAHALGIRLVRTYGASETSGGCIYDGRPLDGVDVRAVDGELWISGPTLAEGYLDDSALTADRFIGGWYRTGDTGDVVDGIVRVTGRLDDVIISGGLKVSLGAVERVVRSLPGLETAVVVRAAHAEWGEVPVVIAERESSLAEVRAAVEAVEGPAGRPHRLVVVERMPLLPSGKPDRREAQRLAAGESS</sequence>
<proteinExistence type="predicted"/>
<evidence type="ECO:0000313" key="4">
    <source>
        <dbReference type="EMBL" id="MDI2098901.1"/>
    </source>
</evidence>
<dbReference type="SUPFAM" id="SSF56801">
    <property type="entry name" value="Acetyl-CoA synthetase-like"/>
    <property type="match status" value="1"/>
</dbReference>
<dbReference type="InterPro" id="IPR045851">
    <property type="entry name" value="AMP-bd_C_sf"/>
</dbReference>
<feature type="region of interest" description="Disordered" evidence="1">
    <location>
        <begin position="362"/>
        <end position="383"/>
    </location>
</feature>
<keyword evidence="5" id="KW-1185">Reference proteome</keyword>
<evidence type="ECO:0000259" key="2">
    <source>
        <dbReference type="Pfam" id="PF00501"/>
    </source>
</evidence>
<dbReference type="Proteomes" id="UP001321506">
    <property type="component" value="Unassembled WGS sequence"/>
</dbReference>
<dbReference type="Gene3D" id="3.30.300.30">
    <property type="match status" value="1"/>
</dbReference>
<feature type="domain" description="AMP-binding enzyme C-terminal" evidence="3">
    <location>
        <begin position="298"/>
        <end position="368"/>
    </location>
</feature>
<dbReference type="EMBL" id="JASATX010000003">
    <property type="protein sequence ID" value="MDI2098901.1"/>
    <property type="molecule type" value="Genomic_DNA"/>
</dbReference>
<dbReference type="AlphaFoldDB" id="A0AAW6T4Z2"/>
<dbReference type="InterPro" id="IPR025110">
    <property type="entry name" value="AMP-bd_C"/>
</dbReference>
<dbReference type="Gene3D" id="3.40.50.12780">
    <property type="entry name" value="N-terminal domain of ligase-like"/>
    <property type="match status" value="1"/>
</dbReference>
<dbReference type="PANTHER" id="PTHR43767">
    <property type="entry name" value="LONG-CHAIN-FATTY-ACID--COA LIGASE"/>
    <property type="match status" value="1"/>
</dbReference>
<dbReference type="RefSeq" id="WP_281488693.1">
    <property type="nucleotide sequence ID" value="NZ_JASATX010000003.1"/>
</dbReference>
<evidence type="ECO:0000313" key="5">
    <source>
        <dbReference type="Proteomes" id="UP001321506"/>
    </source>
</evidence>
<dbReference type="GO" id="GO:0016878">
    <property type="term" value="F:acid-thiol ligase activity"/>
    <property type="evidence" value="ECO:0007669"/>
    <property type="project" value="UniProtKB-ARBA"/>
</dbReference>
<dbReference type="InterPro" id="IPR050237">
    <property type="entry name" value="ATP-dep_AMP-bd_enzyme"/>
</dbReference>
<feature type="domain" description="AMP-dependent synthetase/ligase" evidence="2">
    <location>
        <begin position="53"/>
        <end position="248"/>
    </location>
</feature>
<dbReference type="Pfam" id="PF13193">
    <property type="entry name" value="AMP-binding_C"/>
    <property type="match status" value="1"/>
</dbReference>
<name>A0AAW6T4Z2_9MICO</name>
<evidence type="ECO:0000256" key="1">
    <source>
        <dbReference type="SAM" id="MobiDB-lite"/>
    </source>
</evidence>
<protein>
    <submittedName>
        <fullName evidence="4">AMP-binding protein</fullName>
    </submittedName>
</protein>
<comment type="caution">
    <text evidence="4">The sequence shown here is derived from an EMBL/GenBank/DDBJ whole genome shotgun (WGS) entry which is preliminary data.</text>
</comment>
<reference evidence="4 5" key="1">
    <citation type="submission" date="2023-04" db="EMBL/GenBank/DDBJ databases">
        <title>Klugiella caeni sp. nov. isolated from the sludge of biochemical tank.</title>
        <authorList>
            <person name="Geng K."/>
        </authorList>
    </citation>
    <scope>NUCLEOTIDE SEQUENCE [LARGE SCALE GENOMIC DNA]</scope>
    <source>
        <strain evidence="4 5">YN-L-19</strain>
    </source>
</reference>
<organism evidence="4 5">
    <name type="scientific">Ruicaihuangia caeni</name>
    <dbReference type="NCBI Taxonomy" id="3042517"/>
    <lineage>
        <taxon>Bacteria</taxon>
        <taxon>Bacillati</taxon>
        <taxon>Actinomycetota</taxon>
        <taxon>Actinomycetes</taxon>
        <taxon>Micrococcales</taxon>
        <taxon>Microbacteriaceae</taxon>
        <taxon>Ruicaihuangia</taxon>
    </lineage>
</organism>
<evidence type="ECO:0000259" key="3">
    <source>
        <dbReference type="Pfam" id="PF13193"/>
    </source>
</evidence>